<evidence type="ECO:0000256" key="1">
    <source>
        <dbReference type="SAM" id="Phobius"/>
    </source>
</evidence>
<feature type="domain" description="PPM-type phosphatase" evidence="2">
    <location>
        <begin position="7"/>
        <end position="240"/>
    </location>
</feature>
<dbReference type="EMBL" id="CP059693">
    <property type="protein sequence ID" value="WDE09499.1"/>
    <property type="molecule type" value="Genomic_DNA"/>
</dbReference>
<sequence>MLTQHWQSEAISHQGCVRSENQDAYLSDGNNQLWLVADGMGGGEAGALASQMLKQAFENVRLKASLVERVEQLEQLVLSANLNIYHYARENFSGAYMGTTLVLLNRWRNLGILLWAGDSRCYGQDARELFCLTWDHNQATELMKSGLLSEDEMKKMPKSNAITRAVGLDVELCMEIKLVDMTAWQLFLLCSDGIYGEVSESLMFNCFSTGSSISDKLDDIQKKVLKSGAHDNLTLICVYPDRQCETEISTAYLHPWNKDIEQLQFDYYLGNISQLELLGKRGKLLDNLVEILPESEDATETLKSGEVKALYQLSEQNRHKRDPVYFIFAGIIVLILLIFIYIFTGGSGKV</sequence>
<gene>
    <name evidence="3" type="ORF">H3N35_14245</name>
</gene>
<evidence type="ECO:0000313" key="4">
    <source>
        <dbReference type="Proteomes" id="UP001215231"/>
    </source>
</evidence>
<dbReference type="SUPFAM" id="SSF81606">
    <property type="entry name" value="PP2C-like"/>
    <property type="match status" value="1"/>
</dbReference>
<dbReference type="SMART" id="SM00331">
    <property type="entry name" value="PP2C_SIG"/>
    <property type="match status" value="1"/>
</dbReference>
<reference evidence="3 4" key="1">
    <citation type="journal article" date="2022" name="Mar. Drugs">
        <title>Bioassay-Guided Fractionation Leads to the Detection of Cholic Acid Generated by the Rare Thalassomonas sp.</title>
        <authorList>
            <person name="Pheiffer F."/>
            <person name="Schneider Y.K."/>
            <person name="Hansen E.H."/>
            <person name="Andersen J.H."/>
            <person name="Isaksson J."/>
            <person name="Busche T."/>
            <person name="R C."/>
            <person name="Kalinowski J."/>
            <person name="Zyl L.V."/>
            <person name="Trindade M."/>
        </authorList>
    </citation>
    <scope>NUCLEOTIDE SEQUENCE [LARGE SCALE GENOMIC DNA]</scope>
    <source>
        <strain evidence="3 4">A5K-61T</strain>
    </source>
</reference>
<keyword evidence="1" id="KW-0812">Transmembrane</keyword>
<protein>
    <submittedName>
        <fullName evidence="3">Serine/threonine-protein phosphatase</fullName>
    </submittedName>
</protein>
<dbReference type="RefSeq" id="WP_274049443.1">
    <property type="nucleotide sequence ID" value="NZ_CP059693.1"/>
</dbReference>
<dbReference type="InterPro" id="IPR001932">
    <property type="entry name" value="PPM-type_phosphatase-like_dom"/>
</dbReference>
<dbReference type="SMART" id="SM00332">
    <property type="entry name" value="PP2Cc"/>
    <property type="match status" value="1"/>
</dbReference>
<proteinExistence type="predicted"/>
<keyword evidence="4" id="KW-1185">Reference proteome</keyword>
<organism evidence="3 4">
    <name type="scientific">Thalassomonas haliotis</name>
    <dbReference type="NCBI Taxonomy" id="485448"/>
    <lineage>
        <taxon>Bacteria</taxon>
        <taxon>Pseudomonadati</taxon>
        <taxon>Pseudomonadota</taxon>
        <taxon>Gammaproteobacteria</taxon>
        <taxon>Alteromonadales</taxon>
        <taxon>Colwelliaceae</taxon>
        <taxon>Thalassomonas</taxon>
    </lineage>
</organism>
<dbReference type="InterPro" id="IPR036457">
    <property type="entry name" value="PPM-type-like_dom_sf"/>
</dbReference>
<name>A0ABY7V740_9GAMM</name>
<accession>A0ABY7V740</accession>
<dbReference type="Pfam" id="PF13672">
    <property type="entry name" value="PP2C_2"/>
    <property type="match status" value="1"/>
</dbReference>
<dbReference type="PROSITE" id="PS51746">
    <property type="entry name" value="PPM_2"/>
    <property type="match status" value="1"/>
</dbReference>
<dbReference type="Gene3D" id="3.60.40.10">
    <property type="entry name" value="PPM-type phosphatase domain"/>
    <property type="match status" value="1"/>
</dbReference>
<evidence type="ECO:0000313" key="3">
    <source>
        <dbReference type="EMBL" id="WDE09499.1"/>
    </source>
</evidence>
<keyword evidence="1" id="KW-0472">Membrane</keyword>
<dbReference type="CDD" id="cd00143">
    <property type="entry name" value="PP2Cc"/>
    <property type="match status" value="1"/>
</dbReference>
<dbReference type="Proteomes" id="UP001215231">
    <property type="component" value="Chromosome"/>
</dbReference>
<feature type="transmembrane region" description="Helical" evidence="1">
    <location>
        <begin position="324"/>
        <end position="344"/>
    </location>
</feature>
<keyword evidence="1" id="KW-1133">Transmembrane helix</keyword>
<evidence type="ECO:0000259" key="2">
    <source>
        <dbReference type="PROSITE" id="PS51746"/>
    </source>
</evidence>